<evidence type="ECO:0000313" key="5">
    <source>
        <dbReference type="Proteomes" id="UP000438991"/>
    </source>
</evidence>
<dbReference type="GO" id="GO:0003723">
    <property type="term" value="F:RNA binding"/>
    <property type="evidence" value="ECO:0007669"/>
    <property type="project" value="UniProtKB-KW"/>
</dbReference>
<dbReference type="Pfam" id="PF01479">
    <property type="entry name" value="S4"/>
    <property type="match status" value="1"/>
</dbReference>
<dbReference type="InterPro" id="IPR036986">
    <property type="entry name" value="S4_RNA-bd_sf"/>
</dbReference>
<keyword evidence="1" id="KW-0694">RNA-binding</keyword>
<accession>A0A9X4XIB6</accession>
<comment type="caution">
    <text evidence="4">The sequence shown here is derived from an EMBL/GenBank/DDBJ whole genome shotgun (WGS) entry which is preliminary data.</text>
</comment>
<dbReference type="Gene3D" id="3.10.290.10">
    <property type="entry name" value="RNA-binding S4 domain"/>
    <property type="match status" value="1"/>
</dbReference>
<dbReference type="RefSeq" id="WP_155478219.1">
    <property type="nucleotide sequence ID" value="NZ_WNKV01000001.1"/>
</dbReference>
<feature type="domain" description="RNA-binding S4" evidence="3">
    <location>
        <begin position="8"/>
        <end position="71"/>
    </location>
</feature>
<organism evidence="4 5">
    <name type="scientific">Rhodoplanes serenus</name>
    <dbReference type="NCBI Taxonomy" id="200615"/>
    <lineage>
        <taxon>Bacteria</taxon>
        <taxon>Pseudomonadati</taxon>
        <taxon>Pseudomonadota</taxon>
        <taxon>Alphaproteobacteria</taxon>
        <taxon>Hyphomicrobiales</taxon>
        <taxon>Nitrobacteraceae</taxon>
        <taxon>Rhodoplanes</taxon>
    </lineage>
</organism>
<dbReference type="InterPro" id="IPR002942">
    <property type="entry name" value="S4_RNA-bd"/>
</dbReference>
<protein>
    <submittedName>
        <fullName evidence="4">RNA-binding S4 domain-containing protein</fullName>
    </submittedName>
</protein>
<dbReference type="CDD" id="cd00165">
    <property type="entry name" value="S4"/>
    <property type="match status" value="1"/>
</dbReference>
<gene>
    <name evidence="4" type="ORF">GJ689_00330</name>
</gene>
<feature type="region of interest" description="Disordered" evidence="2">
    <location>
        <begin position="77"/>
        <end position="132"/>
    </location>
</feature>
<dbReference type="AlphaFoldDB" id="A0A9X4XIB6"/>
<dbReference type="SUPFAM" id="SSF55174">
    <property type="entry name" value="Alpha-L RNA-binding motif"/>
    <property type="match status" value="1"/>
</dbReference>
<evidence type="ECO:0000256" key="2">
    <source>
        <dbReference type="SAM" id="MobiDB-lite"/>
    </source>
</evidence>
<dbReference type="EMBL" id="WNKV01000001">
    <property type="protein sequence ID" value="MTW14661.1"/>
    <property type="molecule type" value="Genomic_DNA"/>
</dbReference>
<sequence length="132" mass="14401">MTDAPDRQRIDKWLWHARVVRTRSAAAALAAGGHVRVNGVRIDAASRAVRRGDVVTVALDRRVRVLTVTGFAERRGSADDTVGLYEEQGPAADPSGATPEPSVDRGPQRDPGAGRPTKRDRRSLDRLRDDEP</sequence>
<dbReference type="SMART" id="SM00363">
    <property type="entry name" value="S4"/>
    <property type="match status" value="1"/>
</dbReference>
<feature type="compositionally biased region" description="Basic and acidic residues" evidence="2">
    <location>
        <begin position="122"/>
        <end position="132"/>
    </location>
</feature>
<proteinExistence type="predicted"/>
<dbReference type="Proteomes" id="UP000438991">
    <property type="component" value="Unassembled WGS sequence"/>
</dbReference>
<evidence type="ECO:0000256" key="1">
    <source>
        <dbReference type="PROSITE-ProRule" id="PRU00182"/>
    </source>
</evidence>
<dbReference type="PROSITE" id="PS50889">
    <property type="entry name" value="S4"/>
    <property type="match status" value="1"/>
</dbReference>
<name>A0A9X4XIB6_9BRAD</name>
<evidence type="ECO:0000259" key="3">
    <source>
        <dbReference type="SMART" id="SM00363"/>
    </source>
</evidence>
<reference evidence="4 5" key="1">
    <citation type="submission" date="2019-11" db="EMBL/GenBank/DDBJ databases">
        <title>Whole-genome sequence of Rhodoplanes serenus DSM 18633, type strain.</title>
        <authorList>
            <person name="Kyndt J.A."/>
            <person name="Meyer T.E."/>
        </authorList>
    </citation>
    <scope>NUCLEOTIDE SEQUENCE [LARGE SCALE GENOMIC DNA]</scope>
    <source>
        <strain evidence="4 5">DSM 18633</strain>
    </source>
</reference>
<evidence type="ECO:0000313" key="4">
    <source>
        <dbReference type="EMBL" id="MTW14661.1"/>
    </source>
</evidence>